<dbReference type="RefSeq" id="WP_394006576.1">
    <property type="nucleotide sequence ID" value="NZ_JBAFUR010000001.1"/>
</dbReference>
<feature type="compositionally biased region" description="Polar residues" evidence="1">
    <location>
        <begin position="42"/>
        <end position="54"/>
    </location>
</feature>
<feature type="compositionally biased region" description="Polar residues" evidence="1">
    <location>
        <begin position="65"/>
        <end position="74"/>
    </location>
</feature>
<keyword evidence="4" id="KW-1185">Reference proteome</keyword>
<keyword evidence="2" id="KW-0732">Signal</keyword>
<evidence type="ECO:0000256" key="1">
    <source>
        <dbReference type="SAM" id="MobiDB-lite"/>
    </source>
</evidence>
<dbReference type="Proteomes" id="UP001604043">
    <property type="component" value="Unassembled WGS sequence"/>
</dbReference>
<proteinExistence type="predicted"/>
<feature type="region of interest" description="Disordered" evidence="1">
    <location>
        <begin position="19"/>
        <end position="139"/>
    </location>
</feature>
<feature type="compositionally biased region" description="Polar residues" evidence="1">
    <location>
        <begin position="85"/>
        <end position="98"/>
    </location>
</feature>
<feature type="compositionally biased region" description="Low complexity" evidence="1">
    <location>
        <begin position="104"/>
        <end position="117"/>
    </location>
</feature>
<feature type="signal peptide" evidence="2">
    <location>
        <begin position="1"/>
        <end position="23"/>
    </location>
</feature>
<evidence type="ECO:0000313" key="3">
    <source>
        <dbReference type="EMBL" id="MFG1251045.1"/>
    </source>
</evidence>
<organism evidence="3 4">
    <name type="scientific">Xanthobacter aminoxidans</name>
    <dbReference type="NCBI Taxonomy" id="186280"/>
    <lineage>
        <taxon>Bacteria</taxon>
        <taxon>Pseudomonadati</taxon>
        <taxon>Pseudomonadota</taxon>
        <taxon>Alphaproteobacteria</taxon>
        <taxon>Hyphomicrobiales</taxon>
        <taxon>Xanthobacteraceae</taxon>
        <taxon>Xanthobacter</taxon>
    </lineage>
</organism>
<sequence length="139" mass="13310">MNIAKYAIPVAAALIAMTGAASAQSGTAPGQNPQRGPAQEGGRTQATPGPSGSGMTAPGPGVPSTPHSGMSAGQDTHKGPAQEAGRTQATPGGSSSGNAPAMDTTGTVTPRSGTTPGQDTHKGPAQEGGRTQATPGGTR</sequence>
<name>A0ABW6ZBH5_9HYPH</name>
<reference evidence="3 4" key="1">
    <citation type="submission" date="2024-02" db="EMBL/GenBank/DDBJ databases">
        <title>Expansion and revision of Xanthobacter and proposal of Roseixanthobacter gen. nov.</title>
        <authorList>
            <person name="Soltysiak M.P.M."/>
            <person name="Jalihal A."/>
            <person name="Ory A."/>
            <person name="Chrisophersen C."/>
            <person name="Lee A.D."/>
            <person name="Boulton J."/>
            <person name="Springer M."/>
        </authorList>
    </citation>
    <scope>NUCLEOTIDE SEQUENCE [LARGE SCALE GENOMIC DNA]</scope>
    <source>
        <strain evidence="3 4">CB5</strain>
    </source>
</reference>
<comment type="caution">
    <text evidence="3">The sequence shown here is derived from an EMBL/GenBank/DDBJ whole genome shotgun (WGS) entry which is preliminary data.</text>
</comment>
<gene>
    <name evidence="3" type="ORF">V5F30_02435</name>
</gene>
<feature type="compositionally biased region" description="Polar residues" evidence="1">
    <location>
        <begin position="129"/>
        <end position="139"/>
    </location>
</feature>
<evidence type="ECO:0000313" key="4">
    <source>
        <dbReference type="Proteomes" id="UP001604043"/>
    </source>
</evidence>
<dbReference type="EMBL" id="JBAFUR010000001">
    <property type="protein sequence ID" value="MFG1251045.1"/>
    <property type="molecule type" value="Genomic_DNA"/>
</dbReference>
<accession>A0ABW6ZBH5</accession>
<feature type="chain" id="PRO_5045380530" evidence="2">
    <location>
        <begin position="24"/>
        <end position="139"/>
    </location>
</feature>
<feature type="compositionally biased region" description="Polar residues" evidence="1">
    <location>
        <begin position="21"/>
        <end position="34"/>
    </location>
</feature>
<evidence type="ECO:0000256" key="2">
    <source>
        <dbReference type="SAM" id="SignalP"/>
    </source>
</evidence>
<protein>
    <submittedName>
        <fullName evidence="3">Uncharacterized protein</fullName>
    </submittedName>
</protein>